<accession>A0AAW4PEN9</accession>
<sequence>MGDLDRIYRALAARERRLALSCLHDHQTLTLADLTELVLERTHEADITTVSEDRIRDTYFALYHTHVPILEESDLVRYDQDDDLVAATERIRPALSDVCENVGAILAAEIDG</sequence>
<keyword evidence="3" id="KW-1185">Reference proteome</keyword>
<dbReference type="EMBL" id="RKLT01000006">
    <property type="protein sequence ID" value="MBX0296374.1"/>
    <property type="molecule type" value="Genomic_DNA"/>
</dbReference>
<dbReference type="InterPro" id="IPR055768">
    <property type="entry name" value="DUF7344"/>
</dbReference>
<reference evidence="2 3" key="1">
    <citation type="submission" date="2021-06" db="EMBL/GenBank/DDBJ databases">
        <title>Halomicroarcula sp. a new haloarchaeum isolated from saline soil.</title>
        <authorList>
            <person name="Duran-Viseras A."/>
            <person name="Sanchez-Porro C."/>
            <person name="Ventosa A."/>
        </authorList>
    </citation>
    <scope>NUCLEOTIDE SEQUENCE [LARGE SCALE GENOMIC DNA]</scope>
    <source>
        <strain evidence="2 3">F27</strain>
    </source>
</reference>
<name>A0AAW4PEN9_9EURY</name>
<dbReference type="Pfam" id="PF24035">
    <property type="entry name" value="DUF7344"/>
    <property type="match status" value="1"/>
</dbReference>
<organism evidence="2 3">
    <name type="scientific">Haloarcula nitratireducens</name>
    <dbReference type="NCBI Taxonomy" id="2487749"/>
    <lineage>
        <taxon>Archaea</taxon>
        <taxon>Methanobacteriati</taxon>
        <taxon>Methanobacteriota</taxon>
        <taxon>Stenosarchaea group</taxon>
        <taxon>Halobacteria</taxon>
        <taxon>Halobacteriales</taxon>
        <taxon>Haloarculaceae</taxon>
        <taxon>Haloarcula</taxon>
    </lineage>
</organism>
<feature type="domain" description="DUF7344" evidence="1">
    <location>
        <begin position="9"/>
        <end position="85"/>
    </location>
</feature>
<evidence type="ECO:0000313" key="3">
    <source>
        <dbReference type="Proteomes" id="UP001430455"/>
    </source>
</evidence>
<dbReference type="AlphaFoldDB" id="A0AAW4PEN9"/>
<gene>
    <name evidence="2" type="ORF">EGH23_15950</name>
</gene>
<dbReference type="Proteomes" id="UP001430455">
    <property type="component" value="Unassembled WGS sequence"/>
</dbReference>
<evidence type="ECO:0000259" key="1">
    <source>
        <dbReference type="Pfam" id="PF24035"/>
    </source>
</evidence>
<comment type="caution">
    <text evidence="2">The sequence shown here is derived from an EMBL/GenBank/DDBJ whole genome shotgun (WGS) entry which is preliminary data.</text>
</comment>
<dbReference type="RefSeq" id="WP_220580981.1">
    <property type="nucleotide sequence ID" value="NZ_RKLT01000006.1"/>
</dbReference>
<proteinExistence type="predicted"/>
<evidence type="ECO:0000313" key="2">
    <source>
        <dbReference type="EMBL" id="MBX0296374.1"/>
    </source>
</evidence>
<protein>
    <recommendedName>
        <fullName evidence="1">DUF7344 domain-containing protein</fullName>
    </recommendedName>
</protein>